<dbReference type="Gene3D" id="2.60.120.200">
    <property type="match status" value="1"/>
</dbReference>
<feature type="domain" description="CBM-cenC" evidence="2">
    <location>
        <begin position="285"/>
        <end position="342"/>
    </location>
</feature>
<proteinExistence type="predicted"/>
<dbReference type="SUPFAM" id="SSF49785">
    <property type="entry name" value="Galactose-binding domain-like"/>
    <property type="match status" value="1"/>
</dbReference>
<reference evidence="3 4" key="1">
    <citation type="submission" date="2019-03" db="EMBL/GenBank/DDBJ databases">
        <title>Novel transposon Tn6433 accelerates the dissemination of tet(E) in Aeromonas from aerobic biofilm under oxytetracycline stress.</title>
        <authorList>
            <person name="Shi Y."/>
            <person name="Tian Z."/>
            <person name="Zhang Y."/>
            <person name="Zhang H."/>
            <person name="Yang M."/>
        </authorList>
    </citation>
    <scope>NUCLEOTIDE SEQUENCE [LARGE SCALE GENOMIC DNA]</scope>
    <source>
        <strain evidence="3 4">T5-8</strain>
    </source>
</reference>
<evidence type="ECO:0000313" key="4">
    <source>
        <dbReference type="Proteomes" id="UP000502006"/>
    </source>
</evidence>
<dbReference type="EMBL" id="CP038444">
    <property type="protein sequence ID" value="QJT31056.1"/>
    <property type="molecule type" value="Genomic_DNA"/>
</dbReference>
<dbReference type="SUPFAM" id="SSF49899">
    <property type="entry name" value="Concanavalin A-like lectins/glucanases"/>
    <property type="match status" value="1"/>
</dbReference>
<dbReference type="AlphaFoldDB" id="A0AAE7AIA9"/>
<evidence type="ECO:0000259" key="2">
    <source>
        <dbReference type="Pfam" id="PF02018"/>
    </source>
</evidence>
<evidence type="ECO:0000256" key="1">
    <source>
        <dbReference type="ARBA" id="ARBA00022801"/>
    </source>
</evidence>
<dbReference type="Pfam" id="PF02018">
    <property type="entry name" value="CBM_4_9"/>
    <property type="match status" value="1"/>
</dbReference>
<dbReference type="InterPro" id="IPR013320">
    <property type="entry name" value="ConA-like_dom_sf"/>
</dbReference>
<organism evidence="3 4">
    <name type="scientific">Aeromonas media</name>
    <dbReference type="NCBI Taxonomy" id="651"/>
    <lineage>
        <taxon>Bacteria</taxon>
        <taxon>Pseudomonadati</taxon>
        <taxon>Pseudomonadota</taxon>
        <taxon>Gammaproteobacteria</taxon>
        <taxon>Aeromonadales</taxon>
        <taxon>Aeromonadaceae</taxon>
        <taxon>Aeromonas</taxon>
    </lineage>
</organism>
<name>A0AAE7AIA9_AERME</name>
<evidence type="ECO:0000313" key="3">
    <source>
        <dbReference type="EMBL" id="QJT31056.1"/>
    </source>
</evidence>
<dbReference type="GO" id="GO:0016798">
    <property type="term" value="F:hydrolase activity, acting on glycosyl bonds"/>
    <property type="evidence" value="ECO:0007669"/>
    <property type="project" value="InterPro"/>
</dbReference>
<dbReference type="InterPro" id="IPR003305">
    <property type="entry name" value="CenC_carb-bd"/>
</dbReference>
<gene>
    <name evidence="3" type="ORF">E4186_13355</name>
</gene>
<dbReference type="Gene3D" id="2.60.120.260">
    <property type="entry name" value="Galactose-binding domain-like"/>
    <property type="match status" value="1"/>
</dbReference>
<dbReference type="Proteomes" id="UP000502006">
    <property type="component" value="Chromosome"/>
</dbReference>
<keyword evidence="1" id="KW-0378">Hydrolase</keyword>
<sequence>MAGVWKRDGTVAVTNGNKKVTGTGTTFADTKNGVAKGHLFCITSGTSVDFYEVDYVVSNTELYLVQAYRGTTATGKAYEIITTFSDSVPEFARRLTATLSAYQQQSDAFQALLTSTATTVEVTAPDGTKQTLIPWKRVTSEGEGQAARAKTEADKAAASATLAGDIVAASALPLPDVWAPLSDSLRMITGYGRDVLVGSDVVARMVNFSRNSTATYIDKDGLLKTAAANEPRFEKEGLLIEGQSTNLVTKSEDLSTWLKNVDATREKLAGIYTKITATGGTMGCYLAGITLVVGKTYTISFWAYAETLASVRLGVEKESSATVNTITQTPTRYTKTFTATQTNGTIIAYSAPGTSGAFVVGGFQLEELPFASSYIPTNGAAVTRAADVCSVQQAGNFVVPATIGCNYNLLSANRSGLAPAQLLGFVASNKTYDGLRVITSSPLLKLQSLNEFDGGLSPGVTCQLFGTAVFRAANGVRNEFSSGAFGVPTQGDWKGQTLGNTLYIGRAESSDNARYLFGHIRNLRIWHRALTDNQIKAVA</sequence>
<protein>
    <recommendedName>
        <fullName evidence="2">CBM-cenC domain-containing protein</fullName>
    </recommendedName>
</protein>
<accession>A0AAE7AIA9</accession>
<dbReference type="RefSeq" id="WP_171269000.1">
    <property type="nucleotide sequence ID" value="NZ_CP038444.1"/>
</dbReference>
<dbReference type="InterPro" id="IPR008979">
    <property type="entry name" value="Galactose-bd-like_sf"/>
</dbReference>